<organism evidence="1 2">
    <name type="scientific">Paralvinella palmiformis</name>
    <dbReference type="NCBI Taxonomy" id="53620"/>
    <lineage>
        <taxon>Eukaryota</taxon>
        <taxon>Metazoa</taxon>
        <taxon>Spiralia</taxon>
        <taxon>Lophotrochozoa</taxon>
        <taxon>Annelida</taxon>
        <taxon>Polychaeta</taxon>
        <taxon>Sedentaria</taxon>
        <taxon>Canalipalpata</taxon>
        <taxon>Terebellida</taxon>
        <taxon>Terebelliformia</taxon>
        <taxon>Alvinellidae</taxon>
        <taxon>Paralvinella</taxon>
    </lineage>
</organism>
<reference evidence="1" key="1">
    <citation type="journal article" date="2023" name="Mol. Biol. Evol.">
        <title>Third-Generation Sequencing Reveals the Adaptive Role of the Epigenome in Three Deep-Sea Polychaetes.</title>
        <authorList>
            <person name="Perez M."/>
            <person name="Aroh O."/>
            <person name="Sun Y."/>
            <person name="Lan Y."/>
            <person name="Juniper S.K."/>
            <person name="Young C.R."/>
            <person name="Angers B."/>
            <person name="Qian P.Y."/>
        </authorList>
    </citation>
    <scope>NUCLEOTIDE SEQUENCE</scope>
    <source>
        <strain evidence="1">P08H-3</strain>
    </source>
</reference>
<accession>A0AAD9J9Y1</accession>
<proteinExistence type="predicted"/>
<evidence type="ECO:0000313" key="1">
    <source>
        <dbReference type="EMBL" id="KAK2148575.1"/>
    </source>
</evidence>
<gene>
    <name evidence="1" type="ORF">LSH36_491g03030</name>
</gene>
<sequence length="325" mass="37364">MADRVLTISLRLTSLCGVVYAAVTASYISCFVWMGTLIASVLLIHPTSKVRIYSVSDAKIDTKKNNPLKGKPENVEADISDAIKYKINEDIATFVLYDATDVESLHHFMPVKNGTQCLFAKKAKLWGCKNWKIGNTLEENVCRSIPMFIKFTYVCQYLGLDGFLFELPGKDYAADILTFGQSIRVVMKLLSDYDPKAIHCMDKSYIEQPGWVFQFNRITFFVTTFAPFYPKTHSRYSFGTENGYILFQPEISFAQHDIPDDTPHTNWAEPRTIRDQIRVAFNKAGRMYKIRQSLSYPMVHDILMPVHDSKNEIICWWKMDKQLAR</sequence>
<comment type="caution">
    <text evidence="1">The sequence shown here is derived from an EMBL/GenBank/DDBJ whole genome shotgun (WGS) entry which is preliminary data.</text>
</comment>
<dbReference type="EMBL" id="JAODUP010000491">
    <property type="protein sequence ID" value="KAK2148575.1"/>
    <property type="molecule type" value="Genomic_DNA"/>
</dbReference>
<name>A0AAD9J9Y1_9ANNE</name>
<protein>
    <submittedName>
        <fullName evidence="1">Uncharacterized protein</fullName>
    </submittedName>
</protein>
<evidence type="ECO:0000313" key="2">
    <source>
        <dbReference type="Proteomes" id="UP001208570"/>
    </source>
</evidence>
<keyword evidence="2" id="KW-1185">Reference proteome</keyword>
<dbReference type="AlphaFoldDB" id="A0AAD9J9Y1"/>
<dbReference type="Proteomes" id="UP001208570">
    <property type="component" value="Unassembled WGS sequence"/>
</dbReference>